<organism evidence="2 3">
    <name type="scientific">Pseudomonas syringae</name>
    <dbReference type="NCBI Taxonomy" id="317"/>
    <lineage>
        <taxon>Bacteria</taxon>
        <taxon>Pseudomonadati</taxon>
        <taxon>Pseudomonadota</taxon>
        <taxon>Gammaproteobacteria</taxon>
        <taxon>Pseudomonadales</taxon>
        <taxon>Pseudomonadaceae</taxon>
        <taxon>Pseudomonas</taxon>
    </lineage>
</organism>
<evidence type="ECO:0000256" key="1">
    <source>
        <dbReference type="SAM" id="SignalP"/>
    </source>
</evidence>
<accession>A0A9Q3X3G1</accession>
<proteinExistence type="predicted"/>
<feature type="chain" id="PRO_5040369249" evidence="1">
    <location>
        <begin position="24"/>
        <end position="209"/>
    </location>
</feature>
<keyword evidence="1" id="KW-0732">Signal</keyword>
<sequence length="209" mass="22102">MMNRTLRLCAALLLLNTGSSVFARSATDMTVSGLVTPSSCTIALSGSGVIDHGTIPAHTLNQEAPTPLPSQWLEVEIVCSGPMLFALIGLDSREDSSTAPEITYGLGTNPNVPTEQLGSVGLAFETAQGDGQVMQSLASSSQGGGWSPQPAIYPRTLMGFARPGRPFPEPIVTLNTRIRAQTIINPANRLTLKQDVPLDGSLVLDLRYL</sequence>
<comment type="caution">
    <text evidence="2">The sequence shown here is derived from an EMBL/GenBank/DDBJ whole genome shotgun (WGS) entry which is preliminary data.</text>
</comment>
<dbReference type="AlphaFoldDB" id="A0A9Q3X3G1"/>
<name>A0A9Q3X3G1_PSESX</name>
<dbReference type="Pfam" id="PF06551">
    <property type="entry name" value="DUF1120"/>
    <property type="match status" value="1"/>
</dbReference>
<evidence type="ECO:0000313" key="2">
    <source>
        <dbReference type="EMBL" id="MCF5064501.1"/>
    </source>
</evidence>
<protein>
    <submittedName>
        <fullName evidence="2">DUF1120 domain-containing protein</fullName>
    </submittedName>
</protein>
<feature type="signal peptide" evidence="1">
    <location>
        <begin position="1"/>
        <end position="23"/>
    </location>
</feature>
<dbReference type="Proteomes" id="UP000814207">
    <property type="component" value="Unassembled WGS sequence"/>
</dbReference>
<evidence type="ECO:0000313" key="3">
    <source>
        <dbReference type="Proteomes" id="UP000814207"/>
    </source>
</evidence>
<reference evidence="2" key="1">
    <citation type="submission" date="2019-11" db="EMBL/GenBank/DDBJ databases">
        <title>Epiphytic Pseudomonas syringae from cherry orchards.</title>
        <authorList>
            <person name="Hulin M.T."/>
        </authorList>
    </citation>
    <scope>NUCLEOTIDE SEQUENCE</scope>
    <source>
        <strain evidence="2">PA-6-9A</strain>
    </source>
</reference>
<dbReference type="EMBL" id="WKEU01000071">
    <property type="protein sequence ID" value="MCF5064501.1"/>
    <property type="molecule type" value="Genomic_DNA"/>
</dbReference>
<dbReference type="InterPro" id="IPR010546">
    <property type="entry name" value="DUF1120"/>
</dbReference>
<gene>
    <name evidence="2" type="ORF">GIW73_16315</name>
</gene>